<organism evidence="4 5">
    <name type="scientific">Lineolata rhizophorae</name>
    <dbReference type="NCBI Taxonomy" id="578093"/>
    <lineage>
        <taxon>Eukaryota</taxon>
        <taxon>Fungi</taxon>
        <taxon>Dikarya</taxon>
        <taxon>Ascomycota</taxon>
        <taxon>Pezizomycotina</taxon>
        <taxon>Dothideomycetes</taxon>
        <taxon>Dothideomycetes incertae sedis</taxon>
        <taxon>Lineolatales</taxon>
        <taxon>Lineolataceae</taxon>
        <taxon>Lineolata</taxon>
    </lineage>
</organism>
<dbReference type="NCBIfam" id="NF037970">
    <property type="entry name" value="vanZ_1"/>
    <property type="match status" value="1"/>
</dbReference>
<keyword evidence="2" id="KW-1133">Transmembrane helix</keyword>
<evidence type="ECO:0000256" key="1">
    <source>
        <dbReference type="SAM" id="MobiDB-lite"/>
    </source>
</evidence>
<dbReference type="OrthoDB" id="63581at2759"/>
<evidence type="ECO:0000256" key="2">
    <source>
        <dbReference type="SAM" id="Phobius"/>
    </source>
</evidence>
<evidence type="ECO:0000313" key="4">
    <source>
        <dbReference type="EMBL" id="KAF2459464.1"/>
    </source>
</evidence>
<evidence type="ECO:0000313" key="5">
    <source>
        <dbReference type="Proteomes" id="UP000799766"/>
    </source>
</evidence>
<dbReference type="PANTHER" id="PTHR28008:SF1">
    <property type="entry name" value="DOMAIN PROTEIN, PUTATIVE (AFU_ORTHOLOGUE AFUA_3G10980)-RELATED"/>
    <property type="match status" value="1"/>
</dbReference>
<keyword evidence="5" id="KW-1185">Reference proteome</keyword>
<name>A0A6A6P6J3_9PEZI</name>
<gene>
    <name evidence="4" type="ORF">BDY21DRAFT_191073</name>
</gene>
<dbReference type="AlphaFoldDB" id="A0A6A6P6J3"/>
<dbReference type="Proteomes" id="UP000799766">
    <property type="component" value="Unassembled WGS sequence"/>
</dbReference>
<proteinExistence type="predicted"/>
<feature type="transmembrane region" description="Helical" evidence="2">
    <location>
        <begin position="37"/>
        <end position="54"/>
    </location>
</feature>
<dbReference type="EMBL" id="MU001675">
    <property type="protein sequence ID" value="KAF2459464.1"/>
    <property type="molecule type" value="Genomic_DNA"/>
</dbReference>
<accession>A0A6A6P6J3</accession>
<keyword evidence="2" id="KW-0812">Transmembrane</keyword>
<protein>
    <recommendedName>
        <fullName evidence="3">VanZ-like domain-containing protein</fullName>
    </recommendedName>
</protein>
<feature type="transmembrane region" description="Helical" evidence="2">
    <location>
        <begin position="95"/>
        <end position="112"/>
    </location>
</feature>
<evidence type="ECO:0000259" key="3">
    <source>
        <dbReference type="Pfam" id="PF04892"/>
    </source>
</evidence>
<dbReference type="PANTHER" id="PTHR28008">
    <property type="entry name" value="DOMAIN PROTEIN, PUTATIVE (AFU_ORTHOLOGUE AFUA_3G10980)-RELATED"/>
    <property type="match status" value="1"/>
</dbReference>
<dbReference type="InterPro" id="IPR006976">
    <property type="entry name" value="VanZ-like"/>
</dbReference>
<feature type="transmembrane region" description="Helical" evidence="2">
    <location>
        <begin position="61"/>
        <end position="83"/>
    </location>
</feature>
<sequence>MRIRKQFAGAFVGLLLIAAFAGLGNQQIPSYKQSDKVLHFVTFFALSVTFYWIIETNRRRVLQFSLIACPAILGAGSEIAQGILPNGREFDYYDILANVLGSLSAIGLCTWYHKRMLERKRQARGYQVVPGEGGDDRDLELGEGMGSQETDVSRPAPTLEEEVDNWDENAEDWEDDEPAAAESAGAEGTKPQNSSIDGNAADGKK</sequence>
<keyword evidence="2" id="KW-0472">Membrane</keyword>
<reference evidence="4" key="1">
    <citation type="journal article" date="2020" name="Stud. Mycol.">
        <title>101 Dothideomycetes genomes: a test case for predicting lifestyles and emergence of pathogens.</title>
        <authorList>
            <person name="Haridas S."/>
            <person name="Albert R."/>
            <person name="Binder M."/>
            <person name="Bloem J."/>
            <person name="Labutti K."/>
            <person name="Salamov A."/>
            <person name="Andreopoulos B."/>
            <person name="Baker S."/>
            <person name="Barry K."/>
            <person name="Bills G."/>
            <person name="Bluhm B."/>
            <person name="Cannon C."/>
            <person name="Castanera R."/>
            <person name="Culley D."/>
            <person name="Daum C."/>
            <person name="Ezra D."/>
            <person name="Gonzalez J."/>
            <person name="Henrissat B."/>
            <person name="Kuo A."/>
            <person name="Liang C."/>
            <person name="Lipzen A."/>
            <person name="Lutzoni F."/>
            <person name="Magnuson J."/>
            <person name="Mondo S."/>
            <person name="Nolan M."/>
            <person name="Ohm R."/>
            <person name="Pangilinan J."/>
            <person name="Park H.-J."/>
            <person name="Ramirez L."/>
            <person name="Alfaro M."/>
            <person name="Sun H."/>
            <person name="Tritt A."/>
            <person name="Yoshinaga Y."/>
            <person name="Zwiers L.-H."/>
            <person name="Turgeon B."/>
            <person name="Goodwin S."/>
            <person name="Spatafora J."/>
            <person name="Crous P."/>
            <person name="Grigoriev I."/>
        </authorList>
    </citation>
    <scope>NUCLEOTIDE SEQUENCE</scope>
    <source>
        <strain evidence="4">ATCC 16933</strain>
    </source>
</reference>
<feature type="compositionally biased region" description="Acidic residues" evidence="1">
    <location>
        <begin position="159"/>
        <end position="179"/>
    </location>
</feature>
<dbReference type="Pfam" id="PF04892">
    <property type="entry name" value="VanZ"/>
    <property type="match status" value="1"/>
</dbReference>
<feature type="domain" description="VanZ-like" evidence="3">
    <location>
        <begin position="34"/>
        <end position="111"/>
    </location>
</feature>
<feature type="region of interest" description="Disordered" evidence="1">
    <location>
        <begin position="128"/>
        <end position="205"/>
    </location>
</feature>